<dbReference type="Proteomes" id="UP000012081">
    <property type="component" value="Unassembled WGS sequence"/>
</dbReference>
<dbReference type="PATRIC" id="fig|1300222.3.peg.3846"/>
<dbReference type="FunFam" id="1.10.287.950:FF:000001">
    <property type="entry name" value="Methyl-accepting chemotaxis sensory transducer"/>
    <property type="match status" value="1"/>
</dbReference>
<dbReference type="OrthoDB" id="9810264at2"/>
<dbReference type="PROSITE" id="PS50885">
    <property type="entry name" value="HAMP"/>
    <property type="match status" value="1"/>
</dbReference>
<evidence type="ECO:0000256" key="4">
    <source>
        <dbReference type="ARBA" id="ARBA00022989"/>
    </source>
</evidence>
<dbReference type="Pfam" id="PF00672">
    <property type="entry name" value="HAMP"/>
    <property type="match status" value="1"/>
</dbReference>
<comment type="subcellular location">
    <subcellularLocation>
        <location evidence="1">Cell membrane</location>
        <topology evidence="1">Multi-pass membrane protein</topology>
    </subcellularLocation>
</comment>
<comment type="similarity">
    <text evidence="7">Belongs to the methyl-accepting chemotaxis (MCP) protein family.</text>
</comment>
<reference evidence="12 13" key="1">
    <citation type="submission" date="2013-03" db="EMBL/GenBank/DDBJ databases">
        <title>Assembly of a new bacterial strain Brevibacillus borstelensis AK1.</title>
        <authorList>
            <person name="Rajan I."/>
            <person name="PoliReddy D."/>
            <person name="Sugumar T."/>
            <person name="Rathinam K."/>
            <person name="Alqarawi S."/>
            <person name="Khalil A.B."/>
            <person name="Sivakumar N."/>
        </authorList>
    </citation>
    <scope>NUCLEOTIDE SEQUENCE [LARGE SCALE GENOMIC DNA]</scope>
    <source>
        <strain evidence="12 13">AK1</strain>
    </source>
</reference>
<keyword evidence="4 9" id="KW-1133">Transmembrane helix</keyword>
<evidence type="ECO:0000256" key="7">
    <source>
        <dbReference type="ARBA" id="ARBA00029447"/>
    </source>
</evidence>
<dbReference type="InterPro" id="IPR003660">
    <property type="entry name" value="HAMP_dom"/>
</dbReference>
<evidence type="ECO:0000256" key="2">
    <source>
        <dbReference type="ARBA" id="ARBA00022475"/>
    </source>
</evidence>
<dbReference type="GeneID" id="89497966"/>
<dbReference type="Pfam" id="PF00015">
    <property type="entry name" value="MCPsignal"/>
    <property type="match status" value="1"/>
</dbReference>
<evidence type="ECO:0000256" key="6">
    <source>
        <dbReference type="ARBA" id="ARBA00023224"/>
    </source>
</evidence>
<dbReference type="GO" id="GO:0005886">
    <property type="term" value="C:plasma membrane"/>
    <property type="evidence" value="ECO:0007669"/>
    <property type="project" value="UniProtKB-SubCell"/>
</dbReference>
<dbReference type="PANTHER" id="PTHR32089:SF114">
    <property type="entry name" value="METHYL-ACCEPTING CHEMOTAXIS PROTEIN MCPB"/>
    <property type="match status" value="1"/>
</dbReference>
<keyword evidence="3 9" id="KW-0812">Transmembrane</keyword>
<organism evidence="12 13">
    <name type="scientific">Brevibacillus borstelensis AK1</name>
    <dbReference type="NCBI Taxonomy" id="1300222"/>
    <lineage>
        <taxon>Bacteria</taxon>
        <taxon>Bacillati</taxon>
        <taxon>Bacillota</taxon>
        <taxon>Bacilli</taxon>
        <taxon>Bacillales</taxon>
        <taxon>Paenibacillaceae</taxon>
        <taxon>Brevibacillus</taxon>
    </lineage>
</organism>
<keyword evidence="13" id="KW-1185">Reference proteome</keyword>
<dbReference type="SMART" id="SM01049">
    <property type="entry name" value="Cache_2"/>
    <property type="match status" value="1"/>
</dbReference>
<dbReference type="SMART" id="SM00283">
    <property type="entry name" value="MA"/>
    <property type="match status" value="1"/>
</dbReference>
<dbReference type="AlphaFoldDB" id="M8DCN5"/>
<dbReference type="SUPFAM" id="SSF58104">
    <property type="entry name" value="Methyl-accepting chemotaxis protein (MCP) signaling domain"/>
    <property type="match status" value="1"/>
</dbReference>
<dbReference type="GO" id="GO:0007165">
    <property type="term" value="P:signal transduction"/>
    <property type="evidence" value="ECO:0007669"/>
    <property type="project" value="UniProtKB-KW"/>
</dbReference>
<keyword evidence="5 9" id="KW-0472">Membrane</keyword>
<dbReference type="Gene3D" id="3.30.450.20">
    <property type="entry name" value="PAS domain"/>
    <property type="match status" value="1"/>
</dbReference>
<evidence type="ECO:0000259" key="11">
    <source>
        <dbReference type="PROSITE" id="PS50885"/>
    </source>
</evidence>
<name>M8DCN5_9BACL</name>
<evidence type="ECO:0000256" key="1">
    <source>
        <dbReference type="ARBA" id="ARBA00004651"/>
    </source>
</evidence>
<dbReference type="Gene3D" id="6.10.340.10">
    <property type="match status" value="1"/>
</dbReference>
<dbReference type="Pfam" id="PF17200">
    <property type="entry name" value="sCache_2"/>
    <property type="match status" value="1"/>
</dbReference>
<evidence type="ECO:0000256" key="5">
    <source>
        <dbReference type="ARBA" id="ARBA00023136"/>
    </source>
</evidence>
<protein>
    <submittedName>
        <fullName evidence="12">Methyl-accepting chemotaxis sensory transducer with cache sensor</fullName>
    </submittedName>
</protein>
<evidence type="ECO:0000256" key="9">
    <source>
        <dbReference type="SAM" id="Phobius"/>
    </source>
</evidence>
<feature type="domain" description="HAMP" evidence="11">
    <location>
        <begin position="226"/>
        <end position="279"/>
    </location>
</feature>
<evidence type="ECO:0000313" key="13">
    <source>
        <dbReference type="Proteomes" id="UP000012081"/>
    </source>
</evidence>
<dbReference type="Gene3D" id="1.10.287.950">
    <property type="entry name" value="Methyl-accepting chemotaxis protein"/>
    <property type="match status" value="1"/>
</dbReference>
<proteinExistence type="inferred from homology"/>
<dbReference type="CDD" id="cd06225">
    <property type="entry name" value="HAMP"/>
    <property type="match status" value="1"/>
</dbReference>
<dbReference type="PANTHER" id="PTHR32089">
    <property type="entry name" value="METHYL-ACCEPTING CHEMOTAXIS PROTEIN MCPB"/>
    <property type="match status" value="1"/>
</dbReference>
<gene>
    <name evidence="12" type="ORF">I532_18347</name>
</gene>
<dbReference type="RefSeq" id="WP_003390035.1">
    <property type="nucleotide sequence ID" value="NZ_APBN01000009.1"/>
</dbReference>
<evidence type="ECO:0000313" key="12">
    <source>
        <dbReference type="EMBL" id="EMT51208.1"/>
    </source>
</evidence>
<dbReference type="STRING" id="1300222.I532_18347"/>
<feature type="transmembrane region" description="Helical" evidence="9">
    <location>
        <begin position="202"/>
        <end position="225"/>
    </location>
</feature>
<feature type="domain" description="Methyl-accepting transducer" evidence="10">
    <location>
        <begin position="298"/>
        <end position="569"/>
    </location>
</feature>
<comment type="caution">
    <text evidence="12">The sequence shown here is derived from an EMBL/GenBank/DDBJ whole genome shotgun (WGS) entry which is preliminary data.</text>
</comment>
<sequence>MAVEKEKRSMSLRSRLLIICLLLLGIPSLLIGLVGYERSKVELDHAGMDRLKGNVQMVLGMIALLQKEVDAGHLKLEDAQNRLRDEILGPKGSDNKRPLVQKYTMGETGYAWAILPEGISIMNPANEGTDINDSVSADGVNLVQAFVEKGTNGGGFVTYQWRVATTDSIDTKIAYVEQDPHWGWIVGVGAYQSEFYKGANQVLYYILVILGISLVLGTLIIIFVAKRITGPIINIAEHARRVSQGDLTVDQVQVIRKDEIGQLAQDFNKMTSHLQEVIREVRGSTLSVASTAEQLSASAEQSTQAGEQVAVAIQEVAAGSQKQADQLDSASRVVDEMAGEVKRITDAAISVTHTSQQASERSLEGNKAIQTAINQMNSINHTVEELSEVVEGLGQRSTQIGNIIEVITGIAEQTNLLALNAAIEAARAGEHGRGFAVVADEVRKLAEQSSGSAQQIADLIAAIQAETAKAVTSMESATQEVREGIQLVHGAGESFGHIQGSVGEVAQQIDSVASSAEKLKAGMDGVMDVIRQIAHIANETASGSQNVSAATEEQLAAMEEIASSAEALSKMMEELNDLVQRFKV</sequence>
<evidence type="ECO:0000259" key="10">
    <source>
        <dbReference type="PROSITE" id="PS50111"/>
    </source>
</evidence>
<dbReference type="SMART" id="SM00304">
    <property type="entry name" value="HAMP"/>
    <property type="match status" value="1"/>
</dbReference>
<accession>M8DCN5</accession>
<evidence type="ECO:0000256" key="3">
    <source>
        <dbReference type="ARBA" id="ARBA00022692"/>
    </source>
</evidence>
<dbReference type="EMBL" id="APBN01000009">
    <property type="protein sequence ID" value="EMT51208.1"/>
    <property type="molecule type" value="Genomic_DNA"/>
</dbReference>
<dbReference type="CDD" id="cd11386">
    <property type="entry name" value="MCP_signal"/>
    <property type="match status" value="1"/>
</dbReference>
<dbReference type="InterPro" id="IPR004089">
    <property type="entry name" value="MCPsignal_dom"/>
</dbReference>
<keyword evidence="6 8" id="KW-0807">Transducer</keyword>
<dbReference type="GO" id="GO:0006935">
    <property type="term" value="P:chemotaxis"/>
    <property type="evidence" value="ECO:0007669"/>
    <property type="project" value="UniProtKB-ARBA"/>
</dbReference>
<keyword evidence="2" id="KW-1003">Cell membrane</keyword>
<evidence type="ECO:0000256" key="8">
    <source>
        <dbReference type="PROSITE-ProRule" id="PRU00284"/>
    </source>
</evidence>
<dbReference type="InterPro" id="IPR033480">
    <property type="entry name" value="sCache_2"/>
</dbReference>
<dbReference type="PROSITE" id="PS50111">
    <property type="entry name" value="CHEMOTAXIS_TRANSDUC_2"/>
    <property type="match status" value="1"/>
</dbReference>